<dbReference type="RefSeq" id="WP_184707193.1">
    <property type="nucleotide sequence ID" value="NZ_JACHBG010000010.1"/>
</dbReference>
<sequence>MSANVVHRAEIKYIENKDVGTKTLADNTKLAGALADQYITLSDQASSAQDIAALGIIASAGVAAGGMLYDANLNLIKGAGLAAGTLTASSTYFKPGETSSALLDAAEQMICLRKAGEPYLAKFGNDPQAGEILKGGILTVRLNLRKRLNRTLPDYRNLVENLKASLQQAPAGGVHGLSDEENLSLLRASVASCVLPGS</sequence>
<protein>
    <submittedName>
        <fullName evidence="1">Uncharacterized protein</fullName>
    </submittedName>
</protein>
<accession>A0A7X0IW86</accession>
<dbReference type="EMBL" id="JACHBG010000010">
    <property type="protein sequence ID" value="MBB6486856.1"/>
    <property type="molecule type" value="Genomic_DNA"/>
</dbReference>
<comment type="caution">
    <text evidence="1">The sequence shown here is derived from an EMBL/GenBank/DDBJ whole genome shotgun (WGS) entry which is preliminary data.</text>
</comment>
<gene>
    <name evidence="1" type="ORF">GGD46_004155</name>
</gene>
<evidence type="ECO:0000313" key="1">
    <source>
        <dbReference type="EMBL" id="MBB6486856.1"/>
    </source>
</evidence>
<evidence type="ECO:0000313" key="2">
    <source>
        <dbReference type="Proteomes" id="UP000565576"/>
    </source>
</evidence>
<organism evidence="1 2">
    <name type="scientific">Rhizobium lusitanum</name>
    <dbReference type="NCBI Taxonomy" id="293958"/>
    <lineage>
        <taxon>Bacteria</taxon>
        <taxon>Pseudomonadati</taxon>
        <taxon>Pseudomonadota</taxon>
        <taxon>Alphaproteobacteria</taxon>
        <taxon>Hyphomicrobiales</taxon>
        <taxon>Rhizobiaceae</taxon>
        <taxon>Rhizobium/Agrobacterium group</taxon>
        <taxon>Rhizobium</taxon>
    </lineage>
</organism>
<dbReference type="Proteomes" id="UP000565576">
    <property type="component" value="Unassembled WGS sequence"/>
</dbReference>
<name>A0A7X0IW86_9HYPH</name>
<dbReference type="AlphaFoldDB" id="A0A7X0IW86"/>
<proteinExistence type="predicted"/>
<reference evidence="1 2" key="1">
    <citation type="submission" date="2020-08" db="EMBL/GenBank/DDBJ databases">
        <title>Genomic Encyclopedia of Type Strains, Phase IV (KMG-V): Genome sequencing to study the core and pangenomes of soil and plant-associated prokaryotes.</title>
        <authorList>
            <person name="Whitman W."/>
        </authorList>
    </citation>
    <scope>NUCLEOTIDE SEQUENCE [LARGE SCALE GENOMIC DNA]</scope>
    <source>
        <strain evidence="1 2">SEMIA 4060</strain>
    </source>
</reference>